<gene>
    <name evidence="1" type="ORF">Anapl_03918</name>
</gene>
<dbReference type="AlphaFoldDB" id="R0K4X1"/>
<evidence type="ECO:0000313" key="2">
    <source>
        <dbReference type="Proteomes" id="UP000296049"/>
    </source>
</evidence>
<evidence type="ECO:0000313" key="1">
    <source>
        <dbReference type="EMBL" id="EOB05166.1"/>
    </source>
</evidence>
<reference evidence="2" key="1">
    <citation type="journal article" date="2013" name="Nat. Genet.">
        <title>The duck genome and transcriptome provide insight into an avian influenza virus reservoir species.</title>
        <authorList>
            <person name="Huang Y."/>
            <person name="Li Y."/>
            <person name="Burt D.W."/>
            <person name="Chen H."/>
            <person name="Zhang Y."/>
            <person name="Qian W."/>
            <person name="Kim H."/>
            <person name="Gan S."/>
            <person name="Zhao Y."/>
            <person name="Li J."/>
            <person name="Yi K."/>
            <person name="Feng H."/>
            <person name="Zhu P."/>
            <person name="Li B."/>
            <person name="Liu Q."/>
            <person name="Fairley S."/>
            <person name="Magor K.E."/>
            <person name="Du Z."/>
            <person name="Hu X."/>
            <person name="Goodman L."/>
            <person name="Tafer H."/>
            <person name="Vignal A."/>
            <person name="Lee T."/>
            <person name="Kim K.W."/>
            <person name="Sheng Z."/>
            <person name="An Y."/>
            <person name="Searle S."/>
            <person name="Herrero J."/>
            <person name="Groenen M.A."/>
            <person name="Crooijmans R.P."/>
            <person name="Faraut T."/>
            <person name="Cai Q."/>
            <person name="Webster R.G."/>
            <person name="Aldridge J.R."/>
            <person name="Warren W.C."/>
            <person name="Bartschat S."/>
            <person name="Kehr S."/>
            <person name="Marz M."/>
            <person name="Stadler P.F."/>
            <person name="Smith J."/>
            <person name="Kraus R.H."/>
            <person name="Zhao Y."/>
            <person name="Ren L."/>
            <person name="Fei J."/>
            <person name="Morisson M."/>
            <person name="Kaiser P."/>
            <person name="Griffin D.K."/>
            <person name="Rao M."/>
            <person name="Pitel F."/>
            <person name="Wang J."/>
            <person name="Li N."/>
        </authorList>
    </citation>
    <scope>NUCLEOTIDE SEQUENCE [LARGE SCALE GENOMIC DNA]</scope>
</reference>
<accession>R0K4X1</accession>
<dbReference type="EMBL" id="KB742712">
    <property type="protein sequence ID" value="EOB05166.1"/>
    <property type="molecule type" value="Genomic_DNA"/>
</dbReference>
<dbReference type="Proteomes" id="UP000296049">
    <property type="component" value="Unassembled WGS sequence"/>
</dbReference>
<sequence>MATSVLLASFGLTHRCNWFLPRWRNADAQPAAGSGLRLPKLSSELSPEDFLHMAVGQVSSGKSFKEGVLRIEYEQNTACDKADTCTSSSLKKTGYFKGTVKTEAFLDVRRDDVQEITSPLRCRPCSERVCKSLPRLRVPAALLRAAVVSIMDSVEELHILFISVFGHRQLLAARISDPAKPLKAQCLGAGSSRAHGQQGSVSTVPAVTQKPRVCVQKSAGHLCSVSSQEEERQHPPVRRCARPRHWLLQVAHTPRVLIVAMVVRSFQNPSCRGRRHGYNHQKLSAATEAPFAEGFRKEWHFTSLSSDRRSAVGTGLSSDRRSASGQRWPQNCPVPLEHGKELHCRHANPYYKWLKCTDFCKAIENLKCLVFINTLCCFAGIGWELGAAWCFWGAAGSRMDAVLRAPPRHAANASYSQGRFIYPVHKDLIDSSLESTRTLSHSEGSKEELSKSLQWNWHIGSKATKTGYACKLFQRVKKWLGMSMRSK</sequence>
<proteinExistence type="predicted"/>
<protein>
    <submittedName>
        <fullName evidence="1">Uncharacterized protein</fullName>
    </submittedName>
</protein>
<keyword evidence="2" id="KW-1185">Reference proteome</keyword>
<name>R0K4X1_ANAPL</name>
<organism evidence="1 2">
    <name type="scientific">Anas platyrhynchos</name>
    <name type="common">Mallard</name>
    <name type="synonym">Anas boschas</name>
    <dbReference type="NCBI Taxonomy" id="8839"/>
    <lineage>
        <taxon>Eukaryota</taxon>
        <taxon>Metazoa</taxon>
        <taxon>Chordata</taxon>
        <taxon>Craniata</taxon>
        <taxon>Vertebrata</taxon>
        <taxon>Euteleostomi</taxon>
        <taxon>Archelosauria</taxon>
        <taxon>Archosauria</taxon>
        <taxon>Dinosauria</taxon>
        <taxon>Saurischia</taxon>
        <taxon>Theropoda</taxon>
        <taxon>Coelurosauria</taxon>
        <taxon>Aves</taxon>
        <taxon>Neognathae</taxon>
        <taxon>Galloanserae</taxon>
        <taxon>Anseriformes</taxon>
        <taxon>Anatidae</taxon>
        <taxon>Anatinae</taxon>
        <taxon>Anas</taxon>
    </lineage>
</organism>